<dbReference type="PANTHER" id="PTHR12599">
    <property type="entry name" value="PTERIN-4-ALPHA-CARBINOLAMINE DEHYDRATASE"/>
    <property type="match status" value="1"/>
</dbReference>
<evidence type="ECO:0000313" key="7">
    <source>
        <dbReference type="EMBL" id="MTB73404.1"/>
    </source>
</evidence>
<sequence length="125" mass="14337">MSRLLDDEEIARQLRDLPGWERVEGHLVATYESPSFLEAVRLVEWVADEAEQMDHHPFVDIRMARTRWELWTHWRDGITQLDVELAHRIRQRAEATGARVTTAGDADDDGRRRGTPAPGPSTGPR</sequence>
<gene>
    <name evidence="7" type="ORF">GGG17_15835</name>
</gene>
<reference evidence="7 8" key="1">
    <citation type="submission" date="2019-11" db="EMBL/GenBank/DDBJ databases">
        <title>Whole genome sequencing identifies a novel species of the genus Arsenicicoccus isolated from human blood.</title>
        <authorList>
            <person name="Jeong J.H."/>
            <person name="Kweon O.J."/>
            <person name="Kim H.R."/>
            <person name="Kim T.-H."/>
            <person name="Ha S.-M."/>
            <person name="Lee M.-K."/>
        </authorList>
    </citation>
    <scope>NUCLEOTIDE SEQUENCE [LARGE SCALE GENOMIC DNA]</scope>
    <source>
        <strain evidence="7 8">MKL-02</strain>
    </source>
</reference>
<comment type="catalytic activity">
    <reaction evidence="1">
        <text>(4aS,6R)-4a-hydroxy-L-erythro-5,6,7,8-tetrahydrobiopterin = (6R)-L-erythro-6,7-dihydrobiopterin + H2O</text>
        <dbReference type="Rhea" id="RHEA:11920"/>
        <dbReference type="ChEBI" id="CHEBI:15377"/>
        <dbReference type="ChEBI" id="CHEBI:15642"/>
        <dbReference type="ChEBI" id="CHEBI:43120"/>
        <dbReference type="EC" id="4.2.1.96"/>
    </reaction>
</comment>
<name>A0A6I3IB26_9MICO</name>
<evidence type="ECO:0000313" key="8">
    <source>
        <dbReference type="Proteomes" id="UP000431092"/>
    </source>
</evidence>
<dbReference type="GO" id="GO:0006729">
    <property type="term" value="P:tetrahydrobiopterin biosynthetic process"/>
    <property type="evidence" value="ECO:0007669"/>
    <property type="project" value="InterPro"/>
</dbReference>
<dbReference type="Pfam" id="PF01329">
    <property type="entry name" value="Pterin_4a"/>
    <property type="match status" value="1"/>
</dbReference>
<evidence type="ECO:0000256" key="3">
    <source>
        <dbReference type="ARBA" id="ARBA00013252"/>
    </source>
</evidence>
<accession>A0A6I3IB26</accession>
<comment type="similarity">
    <text evidence="2">Belongs to the pterin-4-alpha-carbinolamine dehydratase family.</text>
</comment>
<protein>
    <recommendedName>
        <fullName evidence="4">Putative pterin-4-alpha-carbinolamine dehydratase</fullName>
        <ecNumber evidence="3">4.2.1.96</ecNumber>
    </recommendedName>
</protein>
<dbReference type="InterPro" id="IPR036428">
    <property type="entry name" value="PCD_sf"/>
</dbReference>
<dbReference type="EC" id="4.2.1.96" evidence="3"/>
<proteinExistence type="inferred from homology"/>
<dbReference type="CDD" id="cd00488">
    <property type="entry name" value="PCD_DCoH"/>
    <property type="match status" value="1"/>
</dbReference>
<evidence type="ECO:0000256" key="6">
    <source>
        <dbReference type="SAM" id="MobiDB-lite"/>
    </source>
</evidence>
<dbReference type="GO" id="GO:0008124">
    <property type="term" value="F:4-alpha-hydroxytetrahydrobiopterin dehydratase activity"/>
    <property type="evidence" value="ECO:0007669"/>
    <property type="project" value="UniProtKB-EC"/>
</dbReference>
<dbReference type="InterPro" id="IPR001533">
    <property type="entry name" value="Pterin_deHydtase"/>
</dbReference>
<keyword evidence="8" id="KW-1185">Reference proteome</keyword>
<dbReference type="AlphaFoldDB" id="A0A6I3IB26"/>
<dbReference type="Gene3D" id="3.30.1360.20">
    <property type="entry name" value="Transcriptional coactivator/pterin dehydratase"/>
    <property type="match status" value="1"/>
</dbReference>
<organism evidence="7 8">
    <name type="scientific">Arsenicicoccus cauae</name>
    <dbReference type="NCBI Taxonomy" id="2663847"/>
    <lineage>
        <taxon>Bacteria</taxon>
        <taxon>Bacillati</taxon>
        <taxon>Actinomycetota</taxon>
        <taxon>Actinomycetes</taxon>
        <taxon>Micrococcales</taxon>
        <taxon>Intrasporangiaceae</taxon>
        <taxon>Arsenicicoccus</taxon>
    </lineage>
</organism>
<dbReference type="EMBL" id="WLVL01000057">
    <property type="protein sequence ID" value="MTB73404.1"/>
    <property type="molecule type" value="Genomic_DNA"/>
</dbReference>
<dbReference type="Proteomes" id="UP000431092">
    <property type="component" value="Unassembled WGS sequence"/>
</dbReference>
<dbReference type="PANTHER" id="PTHR12599:SF0">
    <property type="entry name" value="PTERIN-4-ALPHA-CARBINOLAMINE DEHYDRATASE"/>
    <property type="match status" value="1"/>
</dbReference>
<dbReference type="NCBIfam" id="NF002017">
    <property type="entry name" value="PRK00823.1-2"/>
    <property type="match status" value="1"/>
</dbReference>
<dbReference type="SUPFAM" id="SSF55248">
    <property type="entry name" value="PCD-like"/>
    <property type="match status" value="1"/>
</dbReference>
<evidence type="ECO:0000256" key="1">
    <source>
        <dbReference type="ARBA" id="ARBA00001554"/>
    </source>
</evidence>
<evidence type="ECO:0000256" key="4">
    <source>
        <dbReference type="ARBA" id="ARBA00021735"/>
    </source>
</evidence>
<evidence type="ECO:0000256" key="2">
    <source>
        <dbReference type="ARBA" id="ARBA00006472"/>
    </source>
</evidence>
<evidence type="ECO:0000256" key="5">
    <source>
        <dbReference type="ARBA" id="ARBA00023239"/>
    </source>
</evidence>
<dbReference type="RefSeq" id="WP_154594652.1">
    <property type="nucleotide sequence ID" value="NZ_CP171001.1"/>
</dbReference>
<feature type="compositionally biased region" description="Low complexity" evidence="6">
    <location>
        <begin position="95"/>
        <end position="104"/>
    </location>
</feature>
<feature type="region of interest" description="Disordered" evidence="6">
    <location>
        <begin position="93"/>
        <end position="125"/>
    </location>
</feature>
<comment type="caution">
    <text evidence="7">The sequence shown here is derived from an EMBL/GenBank/DDBJ whole genome shotgun (WGS) entry which is preliminary data.</text>
</comment>
<keyword evidence="5 7" id="KW-0456">Lyase</keyword>